<comment type="pathway">
    <text evidence="9">Glycan biosynthesis; glycogen biosynthesis.</text>
</comment>
<sequence length="431" mass="49050">MAEATDQNGSTTPVPILRQVFAVVLAGGEGNRLKHLTRWRAKPAVPFGGKYRIIDFPLSNCVNSGIARVAVLTQYKAQSLIRHLQRAWNFLRHEVGEFIEIVPAQQRMGKEWYLGTADAVAQNLDLLRRHRPRYILILAGDHVYTMDYARMLASHVERRAEITIACIPVPLAQASHFGVMAVDEENRVVRFVEKPSQPEPIPGQPEMALASMGIYLFDAEYLYALLLEDRDRADSTHDFGRDLIPHALQRGDRLFAYRFVNEAGKPDYWRDVGTIESYWRANMDLCAIEPPLNLYDRNWPIWTYQAQRPPAKFAFDDEGRRGMAVDSLVSAGCILSGAVARRSILFTNTFLHSYSTVEESVLLPNVEVGRNAKIRRAIIDKHCRIPPGMEIGFDREADRERFYCCPQSGLVVVTPEMLGQSFRHYDPQEDF</sequence>
<evidence type="ECO:0000256" key="2">
    <source>
        <dbReference type="ARBA" id="ARBA00022600"/>
    </source>
</evidence>
<dbReference type="Gene3D" id="2.160.10.10">
    <property type="entry name" value="Hexapeptide repeat proteins"/>
    <property type="match status" value="1"/>
</dbReference>
<dbReference type="PROSITE" id="PS00809">
    <property type="entry name" value="ADP_GLC_PYROPHOSPH_2"/>
    <property type="match status" value="1"/>
</dbReference>
<feature type="binding site" evidence="9">
    <location>
        <position position="178"/>
    </location>
    <ligand>
        <name>alpha-D-glucose 1-phosphate</name>
        <dbReference type="ChEBI" id="CHEBI:58601"/>
    </ligand>
</feature>
<protein>
    <recommendedName>
        <fullName evidence="9">Glucose-1-phosphate adenylyltransferase</fullName>
        <ecNumber evidence="9">2.7.7.27</ecNumber>
    </recommendedName>
    <alternativeName>
        <fullName evidence="9">ADP-glucose pyrophosphorylase</fullName>
        <shortName evidence="9">ADPGlc PPase</shortName>
    </alternativeName>
    <alternativeName>
        <fullName evidence="9">ADP-glucose synthase</fullName>
    </alternativeName>
</protein>
<dbReference type="NCBIfam" id="NF002023">
    <property type="entry name" value="PRK00844.1"/>
    <property type="match status" value="1"/>
</dbReference>
<evidence type="ECO:0000256" key="4">
    <source>
        <dbReference type="ARBA" id="ARBA00022695"/>
    </source>
</evidence>
<dbReference type="EC" id="2.7.7.27" evidence="9"/>
<dbReference type="Proteomes" id="UP000262004">
    <property type="component" value="Chromosome"/>
</dbReference>
<keyword evidence="2 9" id="KW-0321">Glycogen metabolism</keyword>
<dbReference type="KEGG" id="htl:HPTL_0885"/>
<dbReference type="SUPFAM" id="SSF53448">
    <property type="entry name" value="Nucleotide-diphospho-sugar transferases"/>
    <property type="match status" value="1"/>
</dbReference>
<keyword evidence="13" id="KW-1185">Reference proteome</keyword>
<dbReference type="OrthoDB" id="9801810at2"/>
<dbReference type="NCBIfam" id="NF001947">
    <property type="entry name" value="PRK00725.1"/>
    <property type="match status" value="1"/>
</dbReference>
<comment type="catalytic activity">
    <reaction evidence="9">
        <text>alpha-D-glucose 1-phosphate + ATP + H(+) = ADP-alpha-D-glucose + diphosphate</text>
        <dbReference type="Rhea" id="RHEA:12120"/>
        <dbReference type="ChEBI" id="CHEBI:15378"/>
        <dbReference type="ChEBI" id="CHEBI:30616"/>
        <dbReference type="ChEBI" id="CHEBI:33019"/>
        <dbReference type="ChEBI" id="CHEBI:57498"/>
        <dbReference type="ChEBI" id="CHEBI:58601"/>
        <dbReference type="EC" id="2.7.7.27"/>
    </reaction>
</comment>
<comment type="subunit">
    <text evidence="9">Homotetramer.</text>
</comment>
<feature type="domain" description="Nucleotidyl transferase" evidence="10">
    <location>
        <begin position="22"/>
        <end position="286"/>
    </location>
</feature>
<evidence type="ECO:0000313" key="13">
    <source>
        <dbReference type="Proteomes" id="UP000262004"/>
    </source>
</evidence>
<dbReference type="UniPathway" id="UPA00164"/>
<name>A0A2Z6DXG1_HYDTE</name>
<evidence type="ECO:0000259" key="10">
    <source>
        <dbReference type="Pfam" id="PF00483"/>
    </source>
</evidence>
<dbReference type="PANTHER" id="PTHR43523:SF2">
    <property type="entry name" value="GLUCOSE-1-PHOSPHATE ADENYLYLTRANSFERASE"/>
    <property type="match status" value="1"/>
</dbReference>
<proteinExistence type="inferred from homology"/>
<organism evidence="12 13">
    <name type="scientific">Hydrogenophilus thermoluteolus</name>
    <name type="common">Pseudomonas hydrogenothermophila</name>
    <dbReference type="NCBI Taxonomy" id="297"/>
    <lineage>
        <taxon>Bacteria</taxon>
        <taxon>Pseudomonadati</taxon>
        <taxon>Pseudomonadota</taxon>
        <taxon>Hydrogenophilia</taxon>
        <taxon>Hydrogenophilales</taxon>
        <taxon>Hydrogenophilaceae</taxon>
        <taxon>Hydrogenophilus</taxon>
    </lineage>
</organism>
<dbReference type="InterPro" id="IPR023049">
    <property type="entry name" value="GlgC_bac"/>
</dbReference>
<evidence type="ECO:0000256" key="6">
    <source>
        <dbReference type="ARBA" id="ARBA00022840"/>
    </source>
</evidence>
<feature type="binding site" evidence="9">
    <location>
        <position position="211"/>
    </location>
    <ligand>
        <name>alpha-D-glucose 1-phosphate</name>
        <dbReference type="ChEBI" id="CHEBI:58601"/>
    </ligand>
</feature>
<dbReference type="InterPro" id="IPR011004">
    <property type="entry name" value="Trimer_LpxA-like_sf"/>
</dbReference>
<reference evidence="12 13" key="1">
    <citation type="submission" date="2018-04" db="EMBL/GenBank/DDBJ databases">
        <title>Complete genome sequence of Hydrogenophilus thermoluteolus TH-1.</title>
        <authorList>
            <person name="Arai H."/>
        </authorList>
    </citation>
    <scope>NUCLEOTIDE SEQUENCE [LARGE SCALE GENOMIC DNA]</scope>
    <source>
        <strain evidence="12 13">TH-1</strain>
    </source>
</reference>
<dbReference type="Pfam" id="PF24894">
    <property type="entry name" value="Hexapep_GlmU"/>
    <property type="match status" value="1"/>
</dbReference>
<dbReference type="GO" id="GO:0008878">
    <property type="term" value="F:glucose-1-phosphate adenylyltransferase activity"/>
    <property type="evidence" value="ECO:0007669"/>
    <property type="project" value="UniProtKB-UniRule"/>
</dbReference>
<comment type="similarity">
    <text evidence="1 9">Belongs to the bacterial/plant glucose-1-phosphate adenylyltransferase family.</text>
</comment>
<gene>
    <name evidence="9" type="primary">glgC</name>
    <name evidence="12" type="ORF">HPTL_0885</name>
</gene>
<comment type="function">
    <text evidence="9">Involved in the biosynthesis of ADP-glucose, a building block required for the elongation reactions to produce glycogen. Catalyzes the reaction between ATP and alpha-D-glucose 1-phosphate (G1P) to produce pyrophosphate and ADP-Glc.</text>
</comment>
<dbReference type="AlphaFoldDB" id="A0A2Z6DXG1"/>
<dbReference type="InterPro" id="IPR005836">
    <property type="entry name" value="ADP_Glu_pyroP_CS"/>
</dbReference>
<dbReference type="GO" id="GO:0005524">
    <property type="term" value="F:ATP binding"/>
    <property type="evidence" value="ECO:0007669"/>
    <property type="project" value="UniProtKB-KW"/>
</dbReference>
<keyword evidence="6 9" id="KW-0067">ATP-binding</keyword>
<dbReference type="InterPro" id="IPR005835">
    <property type="entry name" value="NTP_transferase_dom"/>
</dbReference>
<dbReference type="GO" id="GO:0005978">
    <property type="term" value="P:glycogen biosynthetic process"/>
    <property type="evidence" value="ECO:0007669"/>
    <property type="project" value="UniProtKB-UniRule"/>
</dbReference>
<evidence type="ECO:0000256" key="3">
    <source>
        <dbReference type="ARBA" id="ARBA00022679"/>
    </source>
</evidence>
<feature type="binding site" evidence="9">
    <location>
        <begin position="193"/>
        <end position="194"/>
    </location>
    <ligand>
        <name>alpha-D-glucose 1-phosphate</name>
        <dbReference type="ChEBI" id="CHEBI:58601"/>
    </ligand>
</feature>
<dbReference type="HAMAP" id="MF_00624">
    <property type="entry name" value="GlgC"/>
    <property type="match status" value="1"/>
</dbReference>
<dbReference type="Gene3D" id="3.90.550.10">
    <property type="entry name" value="Spore Coat Polysaccharide Biosynthesis Protein SpsA, Chain A"/>
    <property type="match status" value="1"/>
</dbReference>
<feature type="site" description="Could play a key role in the communication between the regulatory and the substrate sites" evidence="9">
    <location>
        <position position="74"/>
    </location>
</feature>
<evidence type="ECO:0000259" key="11">
    <source>
        <dbReference type="Pfam" id="PF24894"/>
    </source>
</evidence>
<keyword evidence="7 9" id="KW-0320">Glycogen biosynthesis</keyword>
<feature type="domain" description="Glucose-1-phosphate adenylyltransferase/Bifunctional protein GlmU-like C-terminal hexapeptide" evidence="11">
    <location>
        <begin position="309"/>
        <end position="413"/>
    </location>
</feature>
<dbReference type="PANTHER" id="PTHR43523">
    <property type="entry name" value="GLUCOSE-1-PHOSPHATE ADENYLYLTRANSFERASE-RELATED"/>
    <property type="match status" value="1"/>
</dbReference>
<accession>A0A2Z6DXG1</accession>
<feature type="binding site" evidence="9">
    <location>
        <position position="113"/>
    </location>
    <ligand>
        <name>alpha-D-glucose 1-phosphate</name>
        <dbReference type="ChEBI" id="CHEBI:58601"/>
    </ligand>
</feature>
<keyword evidence="5 9" id="KW-0547">Nucleotide-binding</keyword>
<dbReference type="InterPro" id="IPR029044">
    <property type="entry name" value="Nucleotide-diphossugar_trans"/>
</dbReference>
<evidence type="ECO:0000256" key="5">
    <source>
        <dbReference type="ARBA" id="ARBA00022741"/>
    </source>
</evidence>
<dbReference type="InterPro" id="IPR011831">
    <property type="entry name" value="ADP-Glc_PPase"/>
</dbReference>
<keyword evidence="8 9" id="KW-0119">Carbohydrate metabolism</keyword>
<dbReference type="CDD" id="cd04651">
    <property type="entry name" value="LbH_G1P_AT_C"/>
    <property type="match status" value="1"/>
</dbReference>
<evidence type="ECO:0000313" key="12">
    <source>
        <dbReference type="EMBL" id="BBD77153.1"/>
    </source>
</evidence>
<dbReference type="Pfam" id="PF00483">
    <property type="entry name" value="NTP_transferase"/>
    <property type="match status" value="1"/>
</dbReference>
<dbReference type="CDD" id="cd02508">
    <property type="entry name" value="ADP_Glucose_PP"/>
    <property type="match status" value="1"/>
</dbReference>
<evidence type="ECO:0000256" key="7">
    <source>
        <dbReference type="ARBA" id="ARBA00023056"/>
    </source>
</evidence>
<keyword evidence="3 9" id="KW-0808">Transferase</keyword>
<dbReference type="InterPro" id="IPR056818">
    <property type="entry name" value="GlmU/GlgC-like_hexapep"/>
</dbReference>
<evidence type="ECO:0000256" key="9">
    <source>
        <dbReference type="HAMAP-Rule" id="MF_00624"/>
    </source>
</evidence>
<dbReference type="RefSeq" id="WP_119334916.1">
    <property type="nucleotide sequence ID" value="NZ_AP018558.1"/>
</dbReference>
<dbReference type="SUPFAM" id="SSF51161">
    <property type="entry name" value="Trimeric LpxA-like enzymes"/>
    <property type="match status" value="1"/>
</dbReference>
<feature type="site" description="Could play a key role in the communication between the regulatory and the substrate sites" evidence="9">
    <location>
        <position position="112"/>
    </location>
</feature>
<evidence type="ECO:0000256" key="8">
    <source>
        <dbReference type="ARBA" id="ARBA00023277"/>
    </source>
</evidence>
<dbReference type="NCBIfam" id="TIGR02091">
    <property type="entry name" value="glgC"/>
    <property type="match status" value="1"/>
</dbReference>
<evidence type="ECO:0000256" key="1">
    <source>
        <dbReference type="ARBA" id="ARBA00010443"/>
    </source>
</evidence>
<keyword evidence="4 9" id="KW-0548">Nucleotidyltransferase</keyword>
<dbReference type="EMBL" id="AP018558">
    <property type="protein sequence ID" value="BBD77153.1"/>
    <property type="molecule type" value="Genomic_DNA"/>
</dbReference>